<name>A0ABQ5UZ25_9PROT</name>
<keyword evidence="3" id="KW-1185">Reference proteome</keyword>
<feature type="compositionally biased region" description="Gly residues" evidence="1">
    <location>
        <begin position="184"/>
        <end position="194"/>
    </location>
</feature>
<protein>
    <recommendedName>
        <fullName evidence="4">DUF2163 domain-containing protein</fullName>
    </recommendedName>
</protein>
<gene>
    <name evidence="2" type="ORF">GCM10007854_13530</name>
</gene>
<reference evidence="2" key="2">
    <citation type="submission" date="2023-01" db="EMBL/GenBank/DDBJ databases">
        <title>Draft genome sequence of Algimonas porphyrae strain NBRC 108216.</title>
        <authorList>
            <person name="Sun Q."/>
            <person name="Mori K."/>
        </authorList>
    </citation>
    <scope>NUCLEOTIDE SEQUENCE</scope>
    <source>
        <strain evidence="2">NBRC 108216</strain>
    </source>
</reference>
<evidence type="ECO:0000313" key="3">
    <source>
        <dbReference type="Proteomes" id="UP001161390"/>
    </source>
</evidence>
<proteinExistence type="predicted"/>
<comment type="caution">
    <text evidence="2">The sequence shown here is derived from an EMBL/GenBank/DDBJ whole genome shotgun (WGS) entry which is preliminary data.</text>
</comment>
<evidence type="ECO:0000313" key="2">
    <source>
        <dbReference type="EMBL" id="GLQ20398.1"/>
    </source>
</evidence>
<evidence type="ECO:0000256" key="1">
    <source>
        <dbReference type="SAM" id="MobiDB-lite"/>
    </source>
</evidence>
<accession>A0ABQ5UZ25</accession>
<organism evidence="2 3">
    <name type="scientific">Algimonas porphyrae</name>
    <dbReference type="NCBI Taxonomy" id="1128113"/>
    <lineage>
        <taxon>Bacteria</taxon>
        <taxon>Pseudomonadati</taxon>
        <taxon>Pseudomonadota</taxon>
        <taxon>Alphaproteobacteria</taxon>
        <taxon>Maricaulales</taxon>
        <taxon>Robiginitomaculaceae</taxon>
        <taxon>Algimonas</taxon>
    </lineage>
</organism>
<dbReference type="RefSeq" id="WP_284370928.1">
    <property type="nucleotide sequence ID" value="NZ_BSNJ01000002.1"/>
</dbReference>
<dbReference type="Proteomes" id="UP001161390">
    <property type="component" value="Unassembled WGS sequence"/>
</dbReference>
<evidence type="ECO:0008006" key="4">
    <source>
        <dbReference type="Google" id="ProtNLM"/>
    </source>
</evidence>
<feature type="region of interest" description="Disordered" evidence="1">
    <location>
        <begin position="177"/>
        <end position="202"/>
    </location>
</feature>
<dbReference type="EMBL" id="BSNJ01000002">
    <property type="protein sequence ID" value="GLQ20398.1"/>
    <property type="molecule type" value="Genomic_DNA"/>
</dbReference>
<sequence>MSYAAAIVKLCAVLRIDLPGHAVRLSEGGEVDYEGDRYTPIDSVLGIVEGFDDVTSGAADEAPAFELVWGVRDIAAAVLLSTPASQNAHAEWRVLAVDTATNAILADEPIFIGRVDSTELVGDLNQYSMRMGFTTELDRLLNTDKGNRLNRSFHRSVWPGEAGLDLMTGTTVPVPWGDATRSSRGGGGGGGGSGNTRLVSLV</sequence>
<reference evidence="2" key="1">
    <citation type="journal article" date="2014" name="Int. J. Syst. Evol. Microbiol.">
        <title>Complete genome of a new Firmicutes species belonging to the dominant human colonic microbiota ('Ruminococcus bicirculans') reveals two chromosomes and a selective capacity to utilize plant glucans.</title>
        <authorList>
            <consortium name="NISC Comparative Sequencing Program"/>
            <person name="Wegmann U."/>
            <person name="Louis P."/>
            <person name="Goesmann A."/>
            <person name="Henrissat B."/>
            <person name="Duncan S.H."/>
            <person name="Flint H.J."/>
        </authorList>
    </citation>
    <scope>NUCLEOTIDE SEQUENCE</scope>
    <source>
        <strain evidence="2">NBRC 108216</strain>
    </source>
</reference>